<dbReference type="STRING" id="905079.L1IP06"/>
<evidence type="ECO:0000256" key="1">
    <source>
        <dbReference type="ARBA" id="ARBA00001974"/>
    </source>
</evidence>
<evidence type="ECO:0000313" key="7">
    <source>
        <dbReference type="EMBL" id="EKX37629.1"/>
    </source>
</evidence>
<keyword evidence="2" id="KW-0285">Flavoprotein</keyword>
<feature type="non-terminal residue" evidence="7">
    <location>
        <position position="381"/>
    </location>
</feature>
<dbReference type="EnsemblProtists" id="EKX37629">
    <property type="protein sequence ID" value="EKX37629"/>
    <property type="gene ID" value="GUITHDRAFT_55772"/>
</dbReference>
<evidence type="ECO:0000256" key="4">
    <source>
        <dbReference type="SAM" id="Phobius"/>
    </source>
</evidence>
<dbReference type="InterPro" id="IPR004792">
    <property type="entry name" value="BaiN-like"/>
</dbReference>
<dbReference type="InterPro" id="IPR023166">
    <property type="entry name" value="BaiN-like_dom_sf"/>
</dbReference>
<name>L1IP06_GUITC</name>
<dbReference type="InterPro" id="IPR055178">
    <property type="entry name" value="RsdA/BaiN/AoA(So)-like_dom"/>
</dbReference>
<reference evidence="7 9" key="1">
    <citation type="journal article" date="2012" name="Nature">
        <title>Algal genomes reveal evolutionary mosaicism and the fate of nucleomorphs.</title>
        <authorList>
            <consortium name="DOE Joint Genome Institute"/>
            <person name="Curtis B.A."/>
            <person name="Tanifuji G."/>
            <person name="Burki F."/>
            <person name="Gruber A."/>
            <person name="Irimia M."/>
            <person name="Maruyama S."/>
            <person name="Arias M.C."/>
            <person name="Ball S.G."/>
            <person name="Gile G.H."/>
            <person name="Hirakawa Y."/>
            <person name="Hopkins J.F."/>
            <person name="Kuo A."/>
            <person name="Rensing S.A."/>
            <person name="Schmutz J."/>
            <person name="Symeonidi A."/>
            <person name="Elias M."/>
            <person name="Eveleigh R.J."/>
            <person name="Herman E.K."/>
            <person name="Klute M.J."/>
            <person name="Nakayama T."/>
            <person name="Obornik M."/>
            <person name="Reyes-Prieto A."/>
            <person name="Armbrust E.V."/>
            <person name="Aves S.J."/>
            <person name="Beiko R.G."/>
            <person name="Coutinho P."/>
            <person name="Dacks J.B."/>
            <person name="Durnford D.G."/>
            <person name="Fast N.M."/>
            <person name="Green B.R."/>
            <person name="Grisdale C.J."/>
            <person name="Hempel F."/>
            <person name="Henrissat B."/>
            <person name="Hoppner M.P."/>
            <person name="Ishida K."/>
            <person name="Kim E."/>
            <person name="Koreny L."/>
            <person name="Kroth P.G."/>
            <person name="Liu Y."/>
            <person name="Malik S.B."/>
            <person name="Maier U.G."/>
            <person name="McRose D."/>
            <person name="Mock T."/>
            <person name="Neilson J.A."/>
            <person name="Onodera N.T."/>
            <person name="Poole A.M."/>
            <person name="Pritham E.J."/>
            <person name="Richards T.A."/>
            <person name="Rocap G."/>
            <person name="Roy S.W."/>
            <person name="Sarai C."/>
            <person name="Schaack S."/>
            <person name="Shirato S."/>
            <person name="Slamovits C.H."/>
            <person name="Spencer D.F."/>
            <person name="Suzuki S."/>
            <person name="Worden A.Z."/>
            <person name="Zauner S."/>
            <person name="Barry K."/>
            <person name="Bell C."/>
            <person name="Bharti A.K."/>
            <person name="Crow J.A."/>
            <person name="Grimwood J."/>
            <person name="Kramer R."/>
            <person name="Lindquist E."/>
            <person name="Lucas S."/>
            <person name="Salamov A."/>
            <person name="McFadden G.I."/>
            <person name="Lane C.E."/>
            <person name="Keeling P.J."/>
            <person name="Gray M.W."/>
            <person name="Grigoriev I.V."/>
            <person name="Archibald J.M."/>
        </authorList>
    </citation>
    <scope>NUCLEOTIDE SEQUENCE</scope>
    <source>
        <strain evidence="7 9">CCMP2712</strain>
    </source>
</reference>
<keyword evidence="9" id="KW-1185">Reference proteome</keyword>
<dbReference type="eggNOG" id="ENOG502QT7P">
    <property type="taxonomic scope" value="Eukaryota"/>
</dbReference>
<dbReference type="Gene3D" id="2.40.30.10">
    <property type="entry name" value="Translation factors"/>
    <property type="match status" value="1"/>
</dbReference>
<dbReference type="HOGENOM" id="CLU_025174_0_1_1"/>
<feature type="domain" description="RsdA/BaiN/AoA(So)-like insert" evidence="6">
    <location>
        <begin position="179"/>
        <end position="234"/>
    </location>
</feature>
<keyword evidence="4" id="KW-0472">Membrane</keyword>
<dbReference type="Proteomes" id="UP000011087">
    <property type="component" value="Unassembled WGS sequence"/>
</dbReference>
<keyword evidence="4" id="KW-0812">Transmembrane</keyword>
<dbReference type="NCBIfam" id="TIGR00275">
    <property type="entry name" value="aminoacetone oxidase family FAD-binding enzyme"/>
    <property type="match status" value="1"/>
</dbReference>
<evidence type="ECO:0000313" key="8">
    <source>
        <dbReference type="EnsemblProtists" id="EKX37629"/>
    </source>
</evidence>
<dbReference type="GeneID" id="17294358"/>
<dbReference type="SUPFAM" id="SSF51905">
    <property type="entry name" value="FAD/NAD(P)-binding domain"/>
    <property type="match status" value="1"/>
</dbReference>
<reference evidence="8" key="3">
    <citation type="submission" date="2015-06" db="UniProtKB">
        <authorList>
            <consortium name="EnsemblProtists"/>
        </authorList>
    </citation>
    <scope>IDENTIFICATION</scope>
</reference>
<dbReference type="InterPro" id="IPR057661">
    <property type="entry name" value="RsdA/BaiN/AoA(So)_Rossmann"/>
</dbReference>
<dbReference type="PANTHER" id="PTHR42887:SF2">
    <property type="entry name" value="OS12G0638800 PROTEIN"/>
    <property type="match status" value="1"/>
</dbReference>
<organism evidence="7">
    <name type="scientific">Guillardia theta (strain CCMP2712)</name>
    <name type="common">Cryptophyte</name>
    <dbReference type="NCBI Taxonomy" id="905079"/>
    <lineage>
        <taxon>Eukaryota</taxon>
        <taxon>Cryptophyceae</taxon>
        <taxon>Pyrenomonadales</taxon>
        <taxon>Geminigeraceae</taxon>
        <taxon>Guillardia</taxon>
    </lineage>
</organism>
<dbReference type="InterPro" id="IPR036188">
    <property type="entry name" value="FAD/NAD-bd_sf"/>
</dbReference>
<evidence type="ECO:0000256" key="3">
    <source>
        <dbReference type="ARBA" id="ARBA00022827"/>
    </source>
</evidence>
<keyword evidence="3" id="KW-0274">FAD</keyword>
<dbReference type="AlphaFoldDB" id="L1IP06"/>
<accession>L1IP06</accession>
<evidence type="ECO:0000259" key="5">
    <source>
        <dbReference type="Pfam" id="PF03486"/>
    </source>
</evidence>
<dbReference type="KEGG" id="gtt:GUITHDRAFT_55772"/>
<evidence type="ECO:0000259" key="6">
    <source>
        <dbReference type="Pfam" id="PF22780"/>
    </source>
</evidence>
<gene>
    <name evidence="7" type="ORF">GUITHDRAFT_55772</name>
</gene>
<dbReference type="OrthoDB" id="9930022at2759"/>
<evidence type="ECO:0000313" key="9">
    <source>
        <dbReference type="Proteomes" id="UP000011087"/>
    </source>
</evidence>
<dbReference type="Gene3D" id="3.50.50.60">
    <property type="entry name" value="FAD/NAD(P)-binding domain"/>
    <property type="match status" value="1"/>
</dbReference>
<dbReference type="Gene3D" id="1.10.8.260">
    <property type="entry name" value="HI0933 insert domain-like"/>
    <property type="match status" value="1"/>
</dbReference>
<sequence>IVVGGGPAGFMAAIEAARRAKEGGAKLDVTVLEATSKVLGKVKISGGGRCNVMHDYRKTTKLISEGYPRGQKPLLGPLSRFGPLDTLEWFKKEGVELKIEDDGRMFPITDNSQTIIDALCGAAERADVKVHTKTRVDDVKLVRDKEQEGISFEISCSVRSSRLAYAWATKLGHKLEDPVPSLFTFNIKQKVLDGLAGLAVQEVWMTVVYSQRGPVLITHTGLSGPAILRLSAFGLFQFLLLSLPLCLVVLHLLLLSCSSCSSRSSRSVGPAPPLLHFPTLNLPRRLWKRIARCELQVGWTSLAVPQTYQLGKVEGKGAFKEEFVTAGGVPLPEVDMTKMESKVVPGLFFAGELLDIDGITVGGYNLQSAWTTGHAAGRRRG</sequence>
<dbReference type="OMA" id="RCNFTNM"/>
<dbReference type="SUPFAM" id="SSF160996">
    <property type="entry name" value="HI0933 insert domain-like"/>
    <property type="match status" value="1"/>
</dbReference>
<protein>
    <submittedName>
        <fullName evidence="7 8">Uncharacterized protein</fullName>
    </submittedName>
</protein>
<comment type="cofactor">
    <cofactor evidence="1">
        <name>FAD</name>
        <dbReference type="ChEBI" id="CHEBI:57692"/>
    </cofactor>
</comment>
<evidence type="ECO:0000256" key="2">
    <source>
        <dbReference type="ARBA" id="ARBA00022630"/>
    </source>
</evidence>
<feature type="transmembrane region" description="Helical" evidence="4">
    <location>
        <begin position="235"/>
        <end position="257"/>
    </location>
</feature>
<dbReference type="Pfam" id="PF03486">
    <property type="entry name" value="HI0933_like"/>
    <property type="match status" value="1"/>
</dbReference>
<feature type="non-terminal residue" evidence="7">
    <location>
        <position position="1"/>
    </location>
</feature>
<reference evidence="9" key="2">
    <citation type="submission" date="2012-11" db="EMBL/GenBank/DDBJ databases">
        <authorList>
            <person name="Kuo A."/>
            <person name="Curtis B.A."/>
            <person name="Tanifuji G."/>
            <person name="Burki F."/>
            <person name="Gruber A."/>
            <person name="Irimia M."/>
            <person name="Maruyama S."/>
            <person name="Arias M.C."/>
            <person name="Ball S.G."/>
            <person name="Gile G.H."/>
            <person name="Hirakawa Y."/>
            <person name="Hopkins J.F."/>
            <person name="Rensing S.A."/>
            <person name="Schmutz J."/>
            <person name="Symeonidi A."/>
            <person name="Elias M."/>
            <person name="Eveleigh R.J."/>
            <person name="Herman E.K."/>
            <person name="Klute M.J."/>
            <person name="Nakayama T."/>
            <person name="Obornik M."/>
            <person name="Reyes-Prieto A."/>
            <person name="Armbrust E.V."/>
            <person name="Aves S.J."/>
            <person name="Beiko R.G."/>
            <person name="Coutinho P."/>
            <person name="Dacks J.B."/>
            <person name="Durnford D.G."/>
            <person name="Fast N.M."/>
            <person name="Green B.R."/>
            <person name="Grisdale C."/>
            <person name="Hempe F."/>
            <person name="Henrissat B."/>
            <person name="Hoppner M.P."/>
            <person name="Ishida K.-I."/>
            <person name="Kim E."/>
            <person name="Koreny L."/>
            <person name="Kroth P.G."/>
            <person name="Liu Y."/>
            <person name="Malik S.-B."/>
            <person name="Maier U.G."/>
            <person name="McRose D."/>
            <person name="Mock T."/>
            <person name="Neilson J.A."/>
            <person name="Onodera N.T."/>
            <person name="Poole A.M."/>
            <person name="Pritham E.J."/>
            <person name="Richards T.A."/>
            <person name="Rocap G."/>
            <person name="Roy S.W."/>
            <person name="Sarai C."/>
            <person name="Schaack S."/>
            <person name="Shirato S."/>
            <person name="Slamovits C.H."/>
            <person name="Spencer D.F."/>
            <person name="Suzuki S."/>
            <person name="Worden A.Z."/>
            <person name="Zauner S."/>
            <person name="Barry K."/>
            <person name="Bell C."/>
            <person name="Bharti A.K."/>
            <person name="Crow J.A."/>
            <person name="Grimwood J."/>
            <person name="Kramer R."/>
            <person name="Lindquist E."/>
            <person name="Lucas S."/>
            <person name="Salamov A."/>
            <person name="McFadden G.I."/>
            <person name="Lane C.E."/>
            <person name="Keeling P.J."/>
            <person name="Gray M.W."/>
            <person name="Grigoriev I.V."/>
            <person name="Archibald J.M."/>
        </authorList>
    </citation>
    <scope>NUCLEOTIDE SEQUENCE</scope>
    <source>
        <strain evidence="9">CCMP2712</strain>
    </source>
</reference>
<feature type="domain" description="RsdA/BaiN/AoA(So)-like Rossmann fold-like" evidence="5">
    <location>
        <begin position="1"/>
        <end position="378"/>
    </location>
</feature>
<keyword evidence="4" id="KW-1133">Transmembrane helix</keyword>
<dbReference type="PANTHER" id="PTHR42887">
    <property type="entry name" value="OS12G0638800 PROTEIN"/>
    <property type="match status" value="1"/>
</dbReference>
<dbReference type="EMBL" id="JH993057">
    <property type="protein sequence ID" value="EKX37629.1"/>
    <property type="molecule type" value="Genomic_DNA"/>
</dbReference>
<dbReference type="RefSeq" id="XP_005824609.1">
    <property type="nucleotide sequence ID" value="XM_005824552.1"/>
</dbReference>
<dbReference type="Pfam" id="PF22780">
    <property type="entry name" value="HI0933_like_1st"/>
    <property type="match status" value="1"/>
</dbReference>
<dbReference type="PaxDb" id="55529-EKX37629"/>
<proteinExistence type="predicted"/>